<accession>A0A239ANT2</accession>
<evidence type="ECO:0000313" key="2">
    <source>
        <dbReference type="EMBL" id="SNR96962.1"/>
    </source>
</evidence>
<feature type="region of interest" description="Disordered" evidence="1">
    <location>
        <begin position="20"/>
        <end position="78"/>
    </location>
</feature>
<dbReference type="RefSeq" id="WP_089303676.1">
    <property type="nucleotide sequence ID" value="NZ_FZOO01000001.1"/>
</dbReference>
<reference evidence="3" key="1">
    <citation type="submission" date="2017-06" db="EMBL/GenBank/DDBJ databases">
        <authorList>
            <person name="Varghese N."/>
            <person name="Submissions S."/>
        </authorList>
    </citation>
    <scope>NUCLEOTIDE SEQUENCE [LARGE SCALE GENOMIC DNA]</scope>
    <source>
        <strain evidence="3">DSM 46839</strain>
    </source>
</reference>
<organism evidence="2 3">
    <name type="scientific">Geodermatophilus pulveris</name>
    <dbReference type="NCBI Taxonomy" id="1564159"/>
    <lineage>
        <taxon>Bacteria</taxon>
        <taxon>Bacillati</taxon>
        <taxon>Actinomycetota</taxon>
        <taxon>Actinomycetes</taxon>
        <taxon>Geodermatophilales</taxon>
        <taxon>Geodermatophilaceae</taxon>
        <taxon>Geodermatophilus</taxon>
    </lineage>
</organism>
<gene>
    <name evidence="2" type="ORF">SAMN06893096_101116</name>
</gene>
<keyword evidence="3" id="KW-1185">Reference proteome</keyword>
<proteinExistence type="predicted"/>
<name>A0A239ANT2_9ACTN</name>
<evidence type="ECO:0000256" key="1">
    <source>
        <dbReference type="SAM" id="MobiDB-lite"/>
    </source>
</evidence>
<evidence type="ECO:0000313" key="3">
    <source>
        <dbReference type="Proteomes" id="UP000198373"/>
    </source>
</evidence>
<dbReference type="Proteomes" id="UP000198373">
    <property type="component" value="Unassembled WGS sequence"/>
</dbReference>
<protein>
    <submittedName>
        <fullName evidence="2">Uncharacterized protein</fullName>
    </submittedName>
</protein>
<dbReference type="EMBL" id="FZOO01000001">
    <property type="protein sequence ID" value="SNR96962.1"/>
    <property type="molecule type" value="Genomic_DNA"/>
</dbReference>
<sequence>MGRHSAPEGAAVDPVVAAALARRRGEPRSEGDGSGLGWPGSTTTHEGLGWPGGTTDQAGTDGGRPQRRRGWLRRPPAA</sequence>
<dbReference type="AlphaFoldDB" id="A0A239ANT2"/>